<reference evidence="2" key="1">
    <citation type="submission" date="2021-01" db="UniProtKB">
        <authorList>
            <consortium name="EnsemblMetazoa"/>
        </authorList>
    </citation>
    <scope>IDENTIFICATION</scope>
</reference>
<dbReference type="InterPro" id="IPR052201">
    <property type="entry name" value="LRR-containing_regulator"/>
</dbReference>
<dbReference type="PANTHER" id="PTHR24111:SF0">
    <property type="entry name" value="LEUCINE-RICH REPEAT-CONTAINING PROTEIN"/>
    <property type="match status" value="1"/>
</dbReference>
<dbReference type="AlphaFoldDB" id="A0A7M5XC23"/>
<evidence type="ECO:0008006" key="4">
    <source>
        <dbReference type="Google" id="ProtNLM"/>
    </source>
</evidence>
<dbReference type="PANTHER" id="PTHR24111">
    <property type="entry name" value="LEUCINE-RICH REPEAT-CONTAINING PROTEIN 34"/>
    <property type="match status" value="1"/>
</dbReference>
<dbReference type="Pfam" id="PF13516">
    <property type="entry name" value="LRR_6"/>
    <property type="match status" value="6"/>
</dbReference>
<dbReference type="RefSeq" id="XP_066933574.1">
    <property type="nucleotide sequence ID" value="XM_067077473.1"/>
</dbReference>
<dbReference type="InterPro" id="IPR001611">
    <property type="entry name" value="Leu-rich_rpt"/>
</dbReference>
<evidence type="ECO:0000313" key="3">
    <source>
        <dbReference type="Proteomes" id="UP000594262"/>
    </source>
</evidence>
<evidence type="ECO:0000256" key="1">
    <source>
        <dbReference type="ARBA" id="ARBA00022737"/>
    </source>
</evidence>
<dbReference type="Gene3D" id="3.80.10.10">
    <property type="entry name" value="Ribonuclease Inhibitor"/>
    <property type="match status" value="3"/>
</dbReference>
<dbReference type="EnsemblMetazoa" id="CLYHEMT020523.1">
    <property type="protein sequence ID" value="CLYHEMP020523.1"/>
    <property type="gene ID" value="CLYHEMG020523"/>
</dbReference>
<sequence>MATAQDTREAYIKVCMEKGVDINNEVMFLINRMEELNEHGEPSPHIMRLHGNKRNDQNEMYRRRIDDNELEIFSMLFTGNTYLVGIDLGYNLITDEGAKLIGKLLEETPSLETLILSYNDIGVSGATVIAKGIQMNETLTCLKMDGNKFGRVGGLAIAGALQVNTTLEELDITNTEQDTQSLIALATVLKSNCHLKKLVIGRPLLHSKQEDTTIHFARLLEVNRSIKEIHLRNHGMVNFGVEQIVNHVMDNMTLLHLDVSCNQLSRDGMESLAKYLKSNPPLRILNVGYNRAEDDGAIVLSNALSRGNINLETLVIRNNSLTGKGLCALAKSLTLNTTLTQLYVWGNELDTPACQAFRGLLTGVIPRLAPNDTDIKSYVVDGVPRLAQVACPY</sequence>
<name>A0A7M5XC23_9CNID</name>
<dbReference type="Proteomes" id="UP000594262">
    <property type="component" value="Unplaced"/>
</dbReference>
<dbReference type="GeneID" id="136821241"/>
<organism evidence="2 3">
    <name type="scientific">Clytia hemisphaerica</name>
    <dbReference type="NCBI Taxonomy" id="252671"/>
    <lineage>
        <taxon>Eukaryota</taxon>
        <taxon>Metazoa</taxon>
        <taxon>Cnidaria</taxon>
        <taxon>Hydrozoa</taxon>
        <taxon>Hydroidolina</taxon>
        <taxon>Leptothecata</taxon>
        <taxon>Obeliida</taxon>
        <taxon>Clytiidae</taxon>
        <taxon>Clytia</taxon>
    </lineage>
</organism>
<dbReference type="SMART" id="SM00368">
    <property type="entry name" value="LRR_RI"/>
    <property type="match status" value="8"/>
</dbReference>
<dbReference type="SUPFAM" id="SSF52047">
    <property type="entry name" value="RNI-like"/>
    <property type="match status" value="1"/>
</dbReference>
<dbReference type="InterPro" id="IPR032675">
    <property type="entry name" value="LRR_dom_sf"/>
</dbReference>
<protein>
    <recommendedName>
        <fullName evidence="4">Leucine-rich repeat-containing protein 34</fullName>
    </recommendedName>
</protein>
<dbReference type="OrthoDB" id="272549at2759"/>
<evidence type="ECO:0000313" key="2">
    <source>
        <dbReference type="EnsemblMetazoa" id="CLYHEMP020523.1"/>
    </source>
</evidence>
<accession>A0A7M5XC23</accession>
<keyword evidence="1" id="KW-0677">Repeat</keyword>
<proteinExistence type="predicted"/>
<keyword evidence="3" id="KW-1185">Reference proteome</keyword>